<feature type="compositionally biased region" description="Pro residues" evidence="1">
    <location>
        <begin position="1385"/>
        <end position="1395"/>
    </location>
</feature>
<feature type="compositionally biased region" description="Basic and acidic residues" evidence="1">
    <location>
        <begin position="2534"/>
        <end position="2549"/>
    </location>
</feature>
<sequence>MREPRRRSPESSRRRRADRRHSREQLAAAAAAAVVAAPTHQPSQASLRSRADSSTSASSSTSSSLLNISRKSRFGIRSFFTRASSKKRVRKRPSFRKSNSSSSSFDDDLAYGRGYISRSSLDRPPSHHQQHPQQPHAGHPVQHPQHAPHHQQYPHRPPNDEPLFGPDGRPRLDRAQTDEEIRRIGRQLSDLAKAQNDEDLWRIGKTRPGKAAKLMTAATVLSNFDRHGKHASGSRGIASSRPRESDDEDWESASDDESSSDGDVDSGLAYGSVPHLPNRYLPPSVAPLPGQPSIISEPPAEAIRPPDRKSSAVDPRLFGPVNSLHGYINTPCGYRPGELPPQRQPTLQEPILQTGSASMEARPMRQVYPVTTGDPNTFDAAASSSGVSIPQITRDSYGRPGPPSGYAPSAVSIPVSVPASQVSGEAAYYSRPAPVPIQAPIPRNPVSPHVLEKRHAAVERTGSPTRRSRRSSDGTSLVESVAPILAGAAGAAGVAVVADQLRKRDDGRDDLRDRDQKSIREGKRVQARDETSYDRRDEKRRDERPVDTRYEKRDVRDTRYEDVREPKYESRNDGRSRVESEVKYASVSETKDRREERRERSDRPEKRDERPYETRQEKTYTQREERVYDDRDQKVYDKREKTYEKREDRPSKRDDRPPERRDERAYEKREEKIYDKRDDDRSSRKSDEKSLAQSVASVAAPALIGAAGAAILADRKEKHDDKRESEARAREDREREERRIRDDREREERRLREQHEKELRDKEEKRRLEEERLEKEARKLREDNAWREEAERRVRAEREVRYKEERISQVARERAERDRALMLRQEKLAREERRKLEAEAGKQAPRDTSGDRRLKREDVTIVYDGDAARSVAATSVAASSVAAASVVAASAVAAGAVAASEKSSSSKSSKKRESKTSSNSLGPKQAEKIPGKLSKEERRAQRDETRRMLAEIQKELEREQERAKLHQEMLAKEQDVAKETPAESSKRASTTSSKGSKGPIDPFQFQVETDAFPTPIYGTTPQRPLTPAVVTAEPKFEEEDDSEDDIAKRKSRRDAYEEARRRARIRAGQDPDAPDTPDSPVNVRDGLPSSDEPDRKREAEPVRDPIQEEADRIYRAKKMEAKIVEEEIRSRSASPEPSVVGKWNEEVEEPVVRIVTPPEMKRAPKKSKYDGPNADVRIDNVIMPRDLDRYTAPITTFPGGPTLKPVFKSRDPSAERERPMLNLVLPTPRHTPSPEKQRDRQPTTDRKDVQVVTVGPPESDDEGSAKKKSVVPSEPSEPVNDDDAEREAKAVAAIRRAFQKPAKKGINWGMITGALAGASAAAAASKEEEKSREIPTDTGSKPTTEEKPAAQSEAQSKPEPAPAPEPSRVETISSPRALPVDLDDAPPPQVGPKPSSPIAASKEKSVAVEQEATPTPRDVFVDSKEFPASTADVTPAVVDEPSKSSSPEIKMPGAFGEDKDFIATVAAGLEHSGFDPNKVIEDPAFHRRDSPPGSNDDESFYKPPSAETVTDLGVDGPSTGSRGAKNVAPADDWETPTKSSKKERRKASKRQDSRDTETTSRSEPLPLIEDRPREVEPSDNVSRDVDATKDNEPERKLTKKEQRKRDKAAKALAQDEPETFAPPETKTSLDAGDDEWAETPSKKGKKGKKGKQQSVPDAPEESSRSVEAPAITDTPIVAEPEEEWATEEPKKSKKKSKRDSATYDDSSTTYSGPASEISVASSKKSKKGKRKGTKDDYTILEQNEPPDRPGESFQVIDREISSVVSDPISKRSNGSHADDADDGKSAVSVPTSFDRKRSGKQSDGESSFEIVTPTNGTFEHKDDSKMGKENGSNSFLASAGTFGAGVGTVGATVAAIATELSLPKATPASAEEEEEEQKANPQQHQRERSVSYGSQVVDPEIVVQRVIKPAIDPQFGDLLPLPPSEPGSPYLPLEDELPELPESRPDTPPEERRAATAKTHARRRSAFETPVKTRSETAVPIQFRLGGKSVPSLPAFFGGRTSSPGALSSPVPFQTCEITPGTPSGKNRSRPTSWDSSREIKPLYLIEKTSSSSLGAEFKQDQLPELPPSDPPSRESPAPESDDERRERNFDRGFARGLMIDIPAALEGMSEDVLGSQEATPRAATFATSLAEPAEIISAKDPGAVGLLEPAEIVPREPVAKESPDTPPAGMSSTEPIHVAEALATVPASLDGQNGPSTPEAASRGILVEEPGPDVSAPSAPVSDITTKETTPTSEPARQIDEDLSKLPALPDSPQVSSVQIPATEPLLSEKELSDLPPLPASRSSSLAADLPRFSEPETEKTATDLPPLPESRSSSLATDIPRIVTPSNDVPSLAEEQTLVASFSQQPASEIPESYEDLKASLKKQALSDSASHESERNNALFAAGAAAAAGGIVVAHMLQDDTPRDLGDIELDKSRLLAPQKAESVYSADDAFDNASTIAASEAPTTYSLLSGTTFLGRDESWSKTRESPRLDRFAFVPPQAKKTLAEATIPEIPAEQSESREGEEESEWAASGFSRRSKKGKGKSTEFAPADVKEEVHSLPAEERSLQRSTSTLKKGKKKKGKKEVTWTEPAEPEQIEVCFHVFRESNQSIVCG</sequence>
<feature type="compositionally biased region" description="Basic and acidic residues" evidence="1">
    <location>
        <begin position="1793"/>
        <end position="1803"/>
    </location>
</feature>
<feature type="region of interest" description="Disordered" evidence="1">
    <location>
        <begin position="2488"/>
        <end position="2573"/>
    </location>
</feature>
<gene>
    <name evidence="2" type="ORF">QBC47DRAFT_57529</name>
</gene>
<proteinExistence type="predicted"/>
<protein>
    <recommendedName>
        <fullName evidence="4">Involucrin repeat protein</fullName>
    </recommendedName>
</protein>
<feature type="region of interest" description="Disordered" evidence="1">
    <location>
        <begin position="1192"/>
        <end position="1288"/>
    </location>
</feature>
<evidence type="ECO:0000313" key="3">
    <source>
        <dbReference type="Proteomes" id="UP001239445"/>
    </source>
</evidence>
<feature type="region of interest" description="Disordered" evidence="1">
    <location>
        <begin position="2155"/>
        <end position="2332"/>
    </location>
</feature>
<feature type="compositionally biased region" description="Basic residues" evidence="1">
    <location>
        <begin position="1723"/>
        <end position="1732"/>
    </location>
</feature>
<feature type="region of interest" description="Disordered" evidence="1">
    <location>
        <begin position="222"/>
        <end position="317"/>
    </location>
</feature>
<feature type="compositionally biased region" description="Basic and acidic residues" evidence="1">
    <location>
        <begin position="501"/>
        <end position="582"/>
    </location>
</feature>
<feature type="compositionally biased region" description="Basic and acidic residues" evidence="1">
    <location>
        <begin position="1045"/>
        <end position="1060"/>
    </location>
</feature>
<feature type="compositionally biased region" description="Basic and acidic residues" evidence="1">
    <location>
        <begin position="1208"/>
        <end position="1219"/>
    </location>
</feature>
<feature type="compositionally biased region" description="Polar residues" evidence="1">
    <location>
        <begin position="2021"/>
        <end position="2035"/>
    </location>
</feature>
<accession>A0AAJ0F2J7</accession>
<feature type="compositionally biased region" description="Basic and acidic residues" evidence="1">
    <location>
        <begin position="2293"/>
        <end position="2303"/>
    </location>
</feature>
<reference evidence="2" key="1">
    <citation type="submission" date="2023-06" db="EMBL/GenBank/DDBJ databases">
        <title>Genome-scale phylogeny and comparative genomics of the fungal order Sordariales.</title>
        <authorList>
            <consortium name="Lawrence Berkeley National Laboratory"/>
            <person name="Hensen N."/>
            <person name="Bonometti L."/>
            <person name="Westerberg I."/>
            <person name="Brannstrom I.O."/>
            <person name="Guillou S."/>
            <person name="Cros-Aarteil S."/>
            <person name="Calhoun S."/>
            <person name="Haridas S."/>
            <person name="Kuo A."/>
            <person name="Mondo S."/>
            <person name="Pangilinan J."/>
            <person name="Riley R."/>
            <person name="Labutti K."/>
            <person name="Andreopoulos B."/>
            <person name="Lipzen A."/>
            <person name="Chen C."/>
            <person name="Yanf M."/>
            <person name="Daum C."/>
            <person name="Ng V."/>
            <person name="Clum A."/>
            <person name="Steindorff A."/>
            <person name="Ohm R."/>
            <person name="Martin F."/>
            <person name="Silar P."/>
            <person name="Natvig D."/>
            <person name="Lalanne C."/>
            <person name="Gautier V."/>
            <person name="Ament-Velasquez S.L."/>
            <person name="Kruys A."/>
            <person name="Hutchinson M.I."/>
            <person name="Powell A.J."/>
            <person name="Barry K."/>
            <person name="Miller A.N."/>
            <person name="Grigoriev I.V."/>
            <person name="Debuchy R."/>
            <person name="Gladieux P."/>
            <person name="Thoren M.H."/>
            <person name="Johannesson H."/>
        </authorList>
    </citation>
    <scope>NUCLEOTIDE SEQUENCE</scope>
    <source>
        <strain evidence="2">PSN4</strain>
    </source>
</reference>
<feature type="compositionally biased region" description="Basic and acidic residues" evidence="1">
    <location>
        <begin position="589"/>
        <end position="690"/>
    </location>
</feature>
<feature type="compositionally biased region" description="Basic and acidic residues" evidence="1">
    <location>
        <begin position="1232"/>
        <end position="1249"/>
    </location>
</feature>
<feature type="compositionally biased region" description="Low complexity" evidence="1">
    <location>
        <begin position="695"/>
        <end position="712"/>
    </location>
</feature>
<feature type="compositionally biased region" description="Basic and acidic residues" evidence="1">
    <location>
        <begin position="1325"/>
        <end position="1335"/>
    </location>
</feature>
<feature type="compositionally biased region" description="Basic and acidic residues" evidence="1">
    <location>
        <begin position="925"/>
        <end position="986"/>
    </location>
</feature>
<feature type="compositionally biased region" description="Basic and acidic residues" evidence="1">
    <location>
        <begin position="168"/>
        <end position="183"/>
    </location>
</feature>
<feature type="region of interest" description="Disordered" evidence="1">
    <location>
        <begin position="1996"/>
        <end position="2092"/>
    </location>
</feature>
<feature type="compositionally biased region" description="Basic and acidic residues" evidence="1">
    <location>
        <begin position="1"/>
        <end position="12"/>
    </location>
</feature>
<feature type="compositionally biased region" description="Basic residues" evidence="1">
    <location>
        <begin position="13"/>
        <end position="22"/>
    </location>
</feature>
<feature type="compositionally biased region" description="Low complexity" evidence="1">
    <location>
        <begin position="27"/>
        <end position="37"/>
    </location>
</feature>
<feature type="compositionally biased region" description="Basic and acidic residues" evidence="1">
    <location>
        <begin position="1549"/>
        <end position="1560"/>
    </location>
</feature>
<feature type="compositionally biased region" description="Basic and acidic residues" evidence="1">
    <location>
        <begin position="1568"/>
        <end position="1604"/>
    </location>
</feature>
<feature type="region of interest" description="Disordered" evidence="1">
    <location>
        <begin position="1"/>
        <end position="210"/>
    </location>
</feature>
<feature type="compositionally biased region" description="Basic and acidic residues" evidence="1">
    <location>
        <begin position="2155"/>
        <end position="2164"/>
    </location>
</feature>
<evidence type="ECO:0000256" key="1">
    <source>
        <dbReference type="SAM" id="MobiDB-lite"/>
    </source>
</evidence>
<feature type="compositionally biased region" description="Low complexity" evidence="1">
    <location>
        <begin position="892"/>
        <end position="907"/>
    </location>
</feature>
<organism evidence="2 3">
    <name type="scientific">Echria macrotheca</name>
    <dbReference type="NCBI Taxonomy" id="438768"/>
    <lineage>
        <taxon>Eukaryota</taxon>
        <taxon>Fungi</taxon>
        <taxon>Dikarya</taxon>
        <taxon>Ascomycota</taxon>
        <taxon>Pezizomycotina</taxon>
        <taxon>Sordariomycetes</taxon>
        <taxon>Sordariomycetidae</taxon>
        <taxon>Sordariales</taxon>
        <taxon>Schizotheciaceae</taxon>
        <taxon>Echria</taxon>
    </lineage>
</organism>
<comment type="caution">
    <text evidence="2">The sequence shown here is derived from an EMBL/GenBank/DDBJ whole genome shotgun (WGS) entry which is preliminary data.</text>
</comment>
<feature type="compositionally biased region" description="Basic and acidic residues" evidence="1">
    <location>
        <begin position="1092"/>
        <end position="1110"/>
    </location>
</feature>
<feature type="compositionally biased region" description="Basic and acidic residues" evidence="1">
    <location>
        <begin position="713"/>
        <end position="774"/>
    </location>
</feature>
<feature type="compositionally biased region" description="Low complexity" evidence="1">
    <location>
        <begin position="131"/>
        <end position="145"/>
    </location>
</feature>
<feature type="compositionally biased region" description="Low complexity" evidence="1">
    <location>
        <begin position="45"/>
        <end position="69"/>
    </location>
</feature>
<evidence type="ECO:0008006" key="4">
    <source>
        <dbReference type="Google" id="ProtNLM"/>
    </source>
</evidence>
<feature type="compositionally biased region" description="Basic and acidic residues" evidence="1">
    <location>
        <begin position="1941"/>
        <end position="1954"/>
    </location>
</feature>
<feature type="region of interest" description="Disordered" evidence="1">
    <location>
        <begin position="1317"/>
        <end position="1454"/>
    </location>
</feature>
<feature type="compositionally biased region" description="Polar residues" evidence="1">
    <location>
        <begin position="2224"/>
        <end position="2236"/>
    </location>
</feature>
<feature type="compositionally biased region" description="Acidic residues" evidence="1">
    <location>
        <begin position="245"/>
        <end position="264"/>
    </location>
</feature>
<feature type="compositionally biased region" description="Basic and acidic residues" evidence="1">
    <location>
        <begin position="1745"/>
        <end position="1760"/>
    </location>
</feature>
<feature type="compositionally biased region" description="Basic residues" evidence="1">
    <location>
        <begin position="1539"/>
        <end position="1548"/>
    </location>
</feature>
<name>A0AAJ0F2J7_9PEZI</name>
<feature type="compositionally biased region" description="Basic and acidic residues" evidence="1">
    <location>
        <begin position="2083"/>
        <end position="2092"/>
    </location>
</feature>
<feature type="compositionally biased region" description="Basic residues" evidence="1">
    <location>
        <begin position="84"/>
        <end position="95"/>
    </location>
</feature>
<feature type="region of interest" description="Disordered" evidence="1">
    <location>
        <begin position="1864"/>
        <end position="1895"/>
    </location>
</feature>
<feature type="region of interest" description="Disordered" evidence="1">
    <location>
        <begin position="1470"/>
        <end position="1832"/>
    </location>
</feature>
<feature type="compositionally biased region" description="Basic and acidic residues" evidence="1">
    <location>
        <begin position="1478"/>
        <end position="1490"/>
    </location>
</feature>
<feature type="compositionally biased region" description="Basic and acidic residues" evidence="1">
    <location>
        <begin position="1818"/>
        <end position="1828"/>
    </location>
</feature>
<feature type="region of interest" description="Disordered" evidence="1">
    <location>
        <begin position="455"/>
        <end position="476"/>
    </location>
</feature>
<keyword evidence="3" id="KW-1185">Reference proteome</keyword>
<feature type="compositionally biased region" description="Basic residues" evidence="1">
    <location>
        <begin position="1642"/>
        <end position="1651"/>
    </location>
</feature>
<feature type="region of interest" description="Disordered" evidence="1">
    <location>
        <begin position="834"/>
        <end position="859"/>
    </location>
</feature>
<feature type="compositionally biased region" description="Low complexity" evidence="1">
    <location>
        <begin position="2281"/>
        <end position="2292"/>
    </location>
</feature>
<feature type="region of interest" description="Disordered" evidence="1">
    <location>
        <begin position="1913"/>
        <end position="1974"/>
    </location>
</feature>
<feature type="region of interest" description="Disordered" evidence="1">
    <location>
        <begin position="501"/>
        <end position="774"/>
    </location>
</feature>
<feature type="region of interest" description="Disordered" evidence="1">
    <location>
        <begin position="892"/>
        <end position="1110"/>
    </location>
</feature>
<dbReference type="EMBL" id="MU839839">
    <property type="protein sequence ID" value="KAK1752426.1"/>
    <property type="molecule type" value="Genomic_DNA"/>
</dbReference>
<dbReference type="Proteomes" id="UP001239445">
    <property type="component" value="Unassembled WGS sequence"/>
</dbReference>
<evidence type="ECO:0000313" key="2">
    <source>
        <dbReference type="EMBL" id="KAK1752426.1"/>
    </source>
</evidence>